<evidence type="ECO:0000313" key="4">
    <source>
        <dbReference type="EMBL" id="CAH1426533.1"/>
    </source>
</evidence>
<evidence type="ECO:0008006" key="6">
    <source>
        <dbReference type="Google" id="ProtNLM"/>
    </source>
</evidence>
<dbReference type="InterPro" id="IPR050667">
    <property type="entry name" value="PPR-containing_protein"/>
</dbReference>
<feature type="repeat" description="PPR" evidence="3">
    <location>
        <begin position="353"/>
        <end position="383"/>
    </location>
</feature>
<feature type="repeat" description="PPR" evidence="3">
    <location>
        <begin position="283"/>
        <end position="317"/>
    </location>
</feature>
<dbReference type="PANTHER" id="PTHR47939:SF4">
    <property type="entry name" value="PENTACOTRIPEPTIDE-REPEAT REGION OF PRORP DOMAIN-CONTAINING PROTEIN"/>
    <property type="match status" value="1"/>
</dbReference>
<evidence type="ECO:0000313" key="5">
    <source>
        <dbReference type="Proteomes" id="UP001157418"/>
    </source>
</evidence>
<sequence>MARTPSYFTTLLRRSSSKITQNPKQQFRDIGNTSCCNDSQDKPQHSSEIVKQICGTIRSKPRWENTLLSDFPGVNFSDSSFLNQVLLHQKNVFLSIRLLHWLSSTFGYSPPQSTCSLIFNSLVKDKAAKAAKSFLDFTRFVPESADLESYIRCLCESKMIEDALQVFDEMKKAGVYPSLETWNCLLLASIQEGYTNLVWELYGEMMQSGIVADLDTASCLIQAFCLDKNVTEGYQLLRLFLNKGYVPHKSAFDKLLFEFILDQKYDRVPALLHIMIAKGIKPDLYTYQQIIHGLCLRRMQREGLFIFNNLKNRGYAPDKIMYTTMIHGLCKMKWITDARKLWFEMIQKGIEPNQYTYNTLLYGYFRIGQIEKAQNLYKEMKKEYKETLIAYNTMINGLCSHGMTMEAFQLFKQMENQNVCKDVITYNSLIKGFIKEGKLTEGLTLLRELVDQGLQPSCASYGPIIGKLYDLGQIDEVKILWNEMQDKGVEPVSVCIDEHVIIGLSKKGYIETGVYWLEYLVKNRLIPHQGTFEKMIEILCQRDKLDVGLSVFGHMFKIGYTPSSQLKNMMETNSYDCLVKV</sequence>
<dbReference type="AlphaFoldDB" id="A0AAU9MEV4"/>
<dbReference type="Proteomes" id="UP001157418">
    <property type="component" value="Unassembled WGS sequence"/>
</dbReference>
<feature type="repeat" description="PPR" evidence="3">
    <location>
        <begin position="318"/>
        <end position="352"/>
    </location>
</feature>
<reference evidence="4 5" key="1">
    <citation type="submission" date="2022-01" db="EMBL/GenBank/DDBJ databases">
        <authorList>
            <person name="Xiong W."/>
            <person name="Schranz E."/>
        </authorList>
    </citation>
    <scope>NUCLEOTIDE SEQUENCE [LARGE SCALE GENOMIC DNA]</scope>
</reference>
<dbReference type="SUPFAM" id="SSF81901">
    <property type="entry name" value="HCP-like"/>
    <property type="match status" value="1"/>
</dbReference>
<organism evidence="4 5">
    <name type="scientific">Lactuca virosa</name>
    <dbReference type="NCBI Taxonomy" id="75947"/>
    <lineage>
        <taxon>Eukaryota</taxon>
        <taxon>Viridiplantae</taxon>
        <taxon>Streptophyta</taxon>
        <taxon>Embryophyta</taxon>
        <taxon>Tracheophyta</taxon>
        <taxon>Spermatophyta</taxon>
        <taxon>Magnoliopsida</taxon>
        <taxon>eudicotyledons</taxon>
        <taxon>Gunneridae</taxon>
        <taxon>Pentapetalae</taxon>
        <taxon>asterids</taxon>
        <taxon>campanulids</taxon>
        <taxon>Asterales</taxon>
        <taxon>Asteraceae</taxon>
        <taxon>Cichorioideae</taxon>
        <taxon>Cichorieae</taxon>
        <taxon>Lactucinae</taxon>
        <taxon>Lactuca</taxon>
    </lineage>
</organism>
<feature type="repeat" description="PPR" evidence="3">
    <location>
        <begin position="457"/>
        <end position="491"/>
    </location>
</feature>
<evidence type="ECO:0000256" key="3">
    <source>
        <dbReference type="PROSITE-ProRule" id="PRU00708"/>
    </source>
</evidence>
<dbReference type="PROSITE" id="PS51375">
    <property type="entry name" value="PPR"/>
    <property type="match status" value="9"/>
</dbReference>
<keyword evidence="5" id="KW-1185">Reference proteome</keyword>
<feature type="repeat" description="PPR" evidence="3">
    <location>
        <begin position="178"/>
        <end position="212"/>
    </location>
</feature>
<dbReference type="InterPro" id="IPR011990">
    <property type="entry name" value="TPR-like_helical_dom_sf"/>
</dbReference>
<keyword evidence="2" id="KW-0677">Repeat</keyword>
<evidence type="ECO:0000256" key="1">
    <source>
        <dbReference type="ARBA" id="ARBA00007626"/>
    </source>
</evidence>
<proteinExistence type="inferred from homology"/>
<dbReference type="Pfam" id="PF01535">
    <property type="entry name" value="PPR"/>
    <property type="match status" value="1"/>
</dbReference>
<name>A0AAU9MEV4_9ASTR</name>
<feature type="repeat" description="PPR" evidence="3">
    <location>
        <begin position="143"/>
        <end position="177"/>
    </location>
</feature>
<comment type="similarity">
    <text evidence="1">Belongs to the PPR family. P subfamily.</text>
</comment>
<dbReference type="Pfam" id="PF13041">
    <property type="entry name" value="PPR_2"/>
    <property type="match status" value="3"/>
</dbReference>
<dbReference type="EMBL" id="CAKMRJ010002223">
    <property type="protein sequence ID" value="CAH1426533.1"/>
    <property type="molecule type" value="Genomic_DNA"/>
</dbReference>
<protein>
    <recommendedName>
        <fullName evidence="6">Pentacotripeptide-repeat region of PRORP domain-containing protein</fullName>
    </recommendedName>
</protein>
<gene>
    <name evidence="4" type="ORF">LVIROSA_LOCUS13607</name>
</gene>
<dbReference type="PANTHER" id="PTHR47939">
    <property type="entry name" value="MEMBRANE-ASSOCIATED SALT-INDUCIBLE PROTEIN-LIKE"/>
    <property type="match status" value="1"/>
</dbReference>
<feature type="repeat" description="PPR" evidence="3">
    <location>
        <begin position="422"/>
        <end position="456"/>
    </location>
</feature>
<accession>A0AAU9MEV4</accession>
<comment type="caution">
    <text evidence="4">The sequence shown here is derived from an EMBL/GenBank/DDBJ whole genome shotgun (WGS) entry which is preliminary data.</text>
</comment>
<dbReference type="InterPro" id="IPR002885">
    <property type="entry name" value="PPR_rpt"/>
</dbReference>
<evidence type="ECO:0000256" key="2">
    <source>
        <dbReference type="ARBA" id="ARBA00022737"/>
    </source>
</evidence>
<feature type="repeat" description="PPR" evidence="3">
    <location>
        <begin position="213"/>
        <end position="247"/>
    </location>
</feature>
<feature type="repeat" description="PPR" evidence="3">
    <location>
        <begin position="387"/>
        <end position="421"/>
    </location>
</feature>
<dbReference type="Gene3D" id="1.25.40.10">
    <property type="entry name" value="Tetratricopeptide repeat domain"/>
    <property type="match status" value="4"/>
</dbReference>
<dbReference type="NCBIfam" id="TIGR00756">
    <property type="entry name" value="PPR"/>
    <property type="match status" value="6"/>
</dbReference>